<protein>
    <submittedName>
        <fullName evidence="2">Uncharacterized protein</fullName>
    </submittedName>
</protein>
<evidence type="ECO:0000313" key="3">
    <source>
        <dbReference type="Proteomes" id="UP000325292"/>
    </source>
</evidence>
<feature type="region of interest" description="Disordered" evidence="1">
    <location>
        <begin position="37"/>
        <end position="71"/>
    </location>
</feature>
<keyword evidence="3" id="KW-1185">Reference proteome</keyword>
<name>A0ABM6RTY6_9FIRM</name>
<evidence type="ECO:0000313" key="2">
    <source>
        <dbReference type="EMBL" id="AUW94788.1"/>
    </source>
</evidence>
<sequence length="71" mass="8162">MKKQFNAIKYLQFPWLRTIHRDAHAQPFADLAKPRLGASARQHIGDSTHPAPNSIQMPGSDFLPDRRTVRR</sequence>
<gene>
    <name evidence="2" type="ORF">BXT84_13230</name>
</gene>
<evidence type="ECO:0000256" key="1">
    <source>
        <dbReference type="SAM" id="MobiDB-lite"/>
    </source>
</evidence>
<proteinExistence type="predicted"/>
<dbReference type="Proteomes" id="UP000325292">
    <property type="component" value="Chromosome"/>
</dbReference>
<reference evidence="2 3" key="1">
    <citation type="journal article" date="2019" name="Sci. Rep.">
        <title>Sulfobacillus thermotolerans: new insights into resistance and metabolic capacities of acidophilic chemolithotrophs.</title>
        <authorList>
            <person name="Panyushkina A.E."/>
            <person name="Babenko V.V."/>
            <person name="Nikitina A.S."/>
            <person name="Selezneva O.V."/>
            <person name="Tsaplina I.A."/>
            <person name="Letarova M.A."/>
            <person name="Kostryukova E.S."/>
            <person name="Letarov A.V."/>
        </authorList>
    </citation>
    <scope>NUCLEOTIDE SEQUENCE [LARGE SCALE GENOMIC DNA]</scope>
    <source>
        <strain evidence="2 3">Kr1</strain>
    </source>
</reference>
<accession>A0ABM6RTY6</accession>
<organism evidence="2 3">
    <name type="scientific">Sulfobacillus thermotolerans</name>
    <dbReference type="NCBI Taxonomy" id="338644"/>
    <lineage>
        <taxon>Bacteria</taxon>
        <taxon>Bacillati</taxon>
        <taxon>Bacillota</taxon>
        <taxon>Clostridia</taxon>
        <taxon>Eubacteriales</taxon>
        <taxon>Clostridiales Family XVII. Incertae Sedis</taxon>
        <taxon>Sulfobacillus</taxon>
    </lineage>
</organism>
<dbReference type="EMBL" id="CP019454">
    <property type="protein sequence ID" value="AUW94788.1"/>
    <property type="molecule type" value="Genomic_DNA"/>
</dbReference>